<proteinExistence type="predicted"/>
<keyword evidence="1" id="KW-1133">Transmembrane helix</keyword>
<name>A0ABT9S562_9BURK</name>
<evidence type="ECO:0000256" key="1">
    <source>
        <dbReference type="SAM" id="Phobius"/>
    </source>
</evidence>
<sequence>MQFQKFLVPIGGLVLLGFAYRSYGWSGVALVSGAIVMFLLMHFNRTMQVLKRAADKPIGYVASAVMLNAKLKKGVTLMHVMALTRALGELRSPKDTQPEHYRWTDTGGSYVDAVFLGGKLQSWSLTRPEVGPEGVTSQPGKQAG</sequence>
<feature type="transmembrane region" description="Helical" evidence="1">
    <location>
        <begin position="23"/>
        <end position="43"/>
    </location>
</feature>
<evidence type="ECO:0008006" key="4">
    <source>
        <dbReference type="Google" id="ProtNLM"/>
    </source>
</evidence>
<evidence type="ECO:0000313" key="2">
    <source>
        <dbReference type="EMBL" id="MDP9899502.1"/>
    </source>
</evidence>
<gene>
    <name evidence="2" type="ORF">J2W36_001753</name>
</gene>
<keyword evidence="3" id="KW-1185">Reference proteome</keyword>
<reference evidence="2 3" key="1">
    <citation type="submission" date="2023-07" db="EMBL/GenBank/DDBJ databases">
        <title>Sorghum-associated microbial communities from plants grown in Nebraska, USA.</title>
        <authorList>
            <person name="Schachtman D."/>
        </authorList>
    </citation>
    <scope>NUCLEOTIDE SEQUENCE [LARGE SCALE GENOMIC DNA]</scope>
    <source>
        <strain evidence="2 3">DS1607</strain>
    </source>
</reference>
<comment type="caution">
    <text evidence="2">The sequence shown here is derived from an EMBL/GenBank/DDBJ whole genome shotgun (WGS) entry which is preliminary data.</text>
</comment>
<keyword evidence="1" id="KW-0472">Membrane</keyword>
<keyword evidence="1" id="KW-0812">Transmembrane</keyword>
<evidence type="ECO:0000313" key="3">
    <source>
        <dbReference type="Proteomes" id="UP001226867"/>
    </source>
</evidence>
<dbReference type="Proteomes" id="UP001226867">
    <property type="component" value="Unassembled WGS sequence"/>
</dbReference>
<dbReference type="EMBL" id="JAUSRO010000005">
    <property type="protein sequence ID" value="MDP9899502.1"/>
    <property type="molecule type" value="Genomic_DNA"/>
</dbReference>
<protein>
    <recommendedName>
        <fullName evidence="4">Glycerate kinase</fullName>
    </recommendedName>
</protein>
<organism evidence="2 3">
    <name type="scientific">Variovorax ginsengisoli</name>
    <dbReference type="NCBI Taxonomy" id="363844"/>
    <lineage>
        <taxon>Bacteria</taxon>
        <taxon>Pseudomonadati</taxon>
        <taxon>Pseudomonadota</taxon>
        <taxon>Betaproteobacteria</taxon>
        <taxon>Burkholderiales</taxon>
        <taxon>Comamonadaceae</taxon>
        <taxon>Variovorax</taxon>
    </lineage>
</organism>
<accession>A0ABT9S562</accession>